<feature type="transmembrane region" description="Helical" evidence="8">
    <location>
        <begin position="210"/>
        <end position="229"/>
    </location>
</feature>
<keyword evidence="5 8" id="KW-1133">Transmembrane helix</keyword>
<protein>
    <recommendedName>
        <fullName evidence="11">Gustatory receptor</fullName>
    </recommendedName>
</protein>
<feature type="transmembrane region" description="Helical" evidence="8">
    <location>
        <begin position="136"/>
        <end position="157"/>
    </location>
</feature>
<comment type="similarity">
    <text evidence="2">Belongs to the insect chemoreceptor superfamily. Gustatory receptor (GR) family. Gr5a subfamily.</text>
</comment>
<feature type="transmembrane region" description="Helical" evidence="8">
    <location>
        <begin position="406"/>
        <end position="423"/>
    </location>
</feature>
<feature type="transmembrane region" description="Helical" evidence="8">
    <location>
        <begin position="572"/>
        <end position="591"/>
    </location>
</feature>
<dbReference type="GO" id="GO:0050916">
    <property type="term" value="P:sensory perception of sweet taste"/>
    <property type="evidence" value="ECO:0007669"/>
    <property type="project" value="UniProtKB-ARBA"/>
</dbReference>
<evidence type="ECO:0000313" key="9">
    <source>
        <dbReference type="EMBL" id="KAJ8918465.1"/>
    </source>
</evidence>
<evidence type="ECO:0000256" key="7">
    <source>
        <dbReference type="ARBA" id="ARBA00023170"/>
    </source>
</evidence>
<evidence type="ECO:0000256" key="4">
    <source>
        <dbReference type="ARBA" id="ARBA00022692"/>
    </source>
</evidence>
<evidence type="ECO:0000256" key="8">
    <source>
        <dbReference type="SAM" id="Phobius"/>
    </source>
</evidence>
<evidence type="ECO:0000256" key="3">
    <source>
        <dbReference type="ARBA" id="ARBA00022475"/>
    </source>
</evidence>
<evidence type="ECO:0000313" key="10">
    <source>
        <dbReference type="Proteomes" id="UP001159042"/>
    </source>
</evidence>
<evidence type="ECO:0000256" key="1">
    <source>
        <dbReference type="ARBA" id="ARBA00004651"/>
    </source>
</evidence>
<evidence type="ECO:0000256" key="5">
    <source>
        <dbReference type="ARBA" id="ARBA00022989"/>
    </source>
</evidence>
<dbReference type="PANTHER" id="PTHR21421">
    <property type="entry name" value="GUSTATORY RECEPTOR"/>
    <property type="match status" value="1"/>
</dbReference>
<keyword evidence="10" id="KW-1185">Reference proteome</keyword>
<comment type="caution">
    <text evidence="9">The sequence shown here is derived from an EMBL/GenBank/DDBJ whole genome shotgun (WGS) entry which is preliminary data.</text>
</comment>
<feature type="transmembrane region" description="Helical" evidence="8">
    <location>
        <begin position="185"/>
        <end position="204"/>
    </location>
</feature>
<sequence>MFFKNSSGKKMSFHVSMRNVLLTAQILGFMPIKGVCQAKESKLRFSWLSWRTLYSILYLSGSCFLSYSYLHQTLSGKVKMAYIHKCCLYLMGAFASVLFLLLAKKWAGFVKCWCRVEKAMSTYGWPKNVDKRINRIATAFTILALVEFAMIQALGYIKADTCTKHYHINNETVLLHYIKSKFKPAFSYIPGNIVSVIILMYIHFQTIFSCTFLDVFIMVLSISLAARFKQIKQRVKMVTEAQVRNLTMILIQFFNTLYMTGKLMEVVYICFSFGFLSFRTGCVCVYGAEVNEESRKPLIYLYNLQDAGDNIEVERMILQISTVDIALSGYRFFQLKKVQVLKVIVQYVLLHALLLKQYFDLEPTVSEAVTKYVMHYHYRAVFEYLIEYSLWKAIICEIVNLHMTFVWNYSDLIIILIGAALTYKMRQFNKRLKSVSKLNVNKLNVWSSIRSDYLKLSQLCQSTNDRLSSLIIISFASNIYFILKELYYVLQPMESNIEQAYFFVSFALITMRLICLCLIGSGLHVEWENACALLHSVKATAYNIEVDRFIENVTTLELALTGSNFFKITRGLFLKIVGAILTYELIVIQFGQRLP</sequence>
<evidence type="ECO:0000256" key="2">
    <source>
        <dbReference type="ARBA" id="ARBA00005327"/>
    </source>
</evidence>
<dbReference type="Proteomes" id="UP001159042">
    <property type="component" value="Unassembled WGS sequence"/>
</dbReference>
<feature type="transmembrane region" description="Helical" evidence="8">
    <location>
        <begin position="82"/>
        <end position="103"/>
    </location>
</feature>
<feature type="transmembrane region" description="Helical" evidence="8">
    <location>
        <begin position="241"/>
        <end position="260"/>
    </location>
</feature>
<accession>A0AAV8VWD9</accession>
<reference evidence="9 10" key="1">
    <citation type="journal article" date="2023" name="Insect Mol. Biol.">
        <title>Genome sequencing provides insights into the evolution of gene families encoding plant cell wall-degrading enzymes in longhorned beetles.</title>
        <authorList>
            <person name="Shin N.R."/>
            <person name="Okamura Y."/>
            <person name="Kirsch R."/>
            <person name="Pauchet Y."/>
        </authorList>
    </citation>
    <scope>NUCLEOTIDE SEQUENCE [LARGE SCALE GENOMIC DNA]</scope>
    <source>
        <strain evidence="9">EAD_L_NR</strain>
    </source>
</reference>
<keyword evidence="6 8" id="KW-0472">Membrane</keyword>
<dbReference type="Pfam" id="PF06151">
    <property type="entry name" value="Trehalose_recp"/>
    <property type="match status" value="3"/>
</dbReference>
<dbReference type="GO" id="GO:0008527">
    <property type="term" value="F:taste receptor activity"/>
    <property type="evidence" value="ECO:0007669"/>
    <property type="project" value="InterPro"/>
</dbReference>
<evidence type="ECO:0008006" key="11">
    <source>
        <dbReference type="Google" id="ProtNLM"/>
    </source>
</evidence>
<dbReference type="AlphaFoldDB" id="A0AAV8VWD9"/>
<dbReference type="GO" id="GO:0005886">
    <property type="term" value="C:plasma membrane"/>
    <property type="evidence" value="ECO:0007669"/>
    <property type="project" value="UniProtKB-SubCell"/>
</dbReference>
<keyword evidence="3" id="KW-1003">Cell membrane</keyword>
<feature type="transmembrane region" description="Helical" evidence="8">
    <location>
        <begin position="48"/>
        <end position="70"/>
    </location>
</feature>
<gene>
    <name evidence="9" type="ORF">NQ315_008162</name>
</gene>
<proteinExistence type="inferred from homology"/>
<dbReference type="InterPro" id="IPR009318">
    <property type="entry name" value="Gustatory_rcpt"/>
</dbReference>
<dbReference type="EMBL" id="JANEYG010000026">
    <property type="protein sequence ID" value="KAJ8918465.1"/>
    <property type="molecule type" value="Genomic_DNA"/>
</dbReference>
<keyword evidence="7" id="KW-0675">Receptor</keyword>
<feature type="transmembrane region" description="Helical" evidence="8">
    <location>
        <begin position="500"/>
        <end position="519"/>
    </location>
</feature>
<keyword evidence="4 8" id="KW-0812">Transmembrane</keyword>
<evidence type="ECO:0000256" key="6">
    <source>
        <dbReference type="ARBA" id="ARBA00023136"/>
    </source>
</evidence>
<comment type="subcellular location">
    <subcellularLocation>
        <location evidence="1">Cell membrane</location>
        <topology evidence="1">Multi-pass membrane protein</topology>
    </subcellularLocation>
</comment>
<organism evidence="9 10">
    <name type="scientific">Exocentrus adspersus</name>
    <dbReference type="NCBI Taxonomy" id="1586481"/>
    <lineage>
        <taxon>Eukaryota</taxon>
        <taxon>Metazoa</taxon>
        <taxon>Ecdysozoa</taxon>
        <taxon>Arthropoda</taxon>
        <taxon>Hexapoda</taxon>
        <taxon>Insecta</taxon>
        <taxon>Pterygota</taxon>
        <taxon>Neoptera</taxon>
        <taxon>Endopterygota</taxon>
        <taxon>Coleoptera</taxon>
        <taxon>Polyphaga</taxon>
        <taxon>Cucujiformia</taxon>
        <taxon>Chrysomeloidea</taxon>
        <taxon>Cerambycidae</taxon>
        <taxon>Lamiinae</taxon>
        <taxon>Acanthocinini</taxon>
        <taxon>Exocentrus</taxon>
    </lineage>
</organism>
<feature type="transmembrane region" description="Helical" evidence="8">
    <location>
        <begin position="467"/>
        <end position="488"/>
    </location>
</feature>
<dbReference type="PANTHER" id="PTHR21421:SF29">
    <property type="entry name" value="GUSTATORY RECEPTOR 5A FOR TREHALOSE-RELATED"/>
    <property type="match status" value="1"/>
</dbReference>
<name>A0AAV8VWD9_9CUCU</name>